<dbReference type="EMBL" id="BAABXL010000001">
    <property type="protein sequence ID" value="GAA6267345.1"/>
    <property type="molecule type" value="Genomic_DNA"/>
</dbReference>
<organism evidence="3 4">
    <name type="scientific">Enterocloster alcoholdehydrogenati</name>
    <dbReference type="NCBI Taxonomy" id="2547410"/>
    <lineage>
        <taxon>Bacteria</taxon>
        <taxon>Bacillati</taxon>
        <taxon>Bacillota</taxon>
        <taxon>Clostridia</taxon>
        <taxon>Lachnospirales</taxon>
        <taxon>Lachnospiraceae</taxon>
        <taxon>Enterocloster</taxon>
    </lineage>
</organism>
<sequence>MEKVKSIKLLGFPLPGFLVLFAGVMAIALSGGMLGNMVGALGFAMIWGAFIGWIGDRIPIWNNWLGGGMFLTCLATGALSTFHILPDSVVETLNSFNNTVGFLDLYILVLITGAILSIDRKLLLKAFAGFIPAILGSIAVSFLFTAAAALILGEDPLLGLVNVALPIMGGGNGAGCIPMSKMWGEMTGNAPESWYAPAFAVMSLGNLAAVVSAAFLDRMGQKYPSLTGNGTMMKRKSITGADAPTEIKIGIGEYASGFALGLCLFIFADFYASKLSIINHAGLGFTIHKFAFMVIFAAILNALGLIPAEIRAGARGMQTFFTKYMSLPLMVTVGIGTDLTEFAGAFTFANVVMIIACVVGAVAGAVLVGVLFGFYPVEIAITAGLDMAGGGGAGDVQILGASHRMELMSFAQISSRIGGAIMLVIASAMFGMLNT</sequence>
<keyword evidence="4" id="KW-1185">Reference proteome</keyword>
<reference evidence="3 4" key="1">
    <citation type="submission" date="2024-04" db="EMBL/GenBank/DDBJ databases">
        <title>Defined microbial consortia suppress multidrug-resistant proinflammatory Enterobacteriaceae via ecological control.</title>
        <authorList>
            <person name="Furuichi M."/>
            <person name="Kawaguchi T."/>
            <person name="Pust M."/>
            <person name="Yasuma K."/>
            <person name="Plichta D."/>
            <person name="Hasegawa N."/>
            <person name="Ohya T."/>
            <person name="Bhattarai S."/>
            <person name="Sasajima S."/>
            <person name="Aoto Y."/>
            <person name="Tuganbaev T."/>
            <person name="Yaginuma M."/>
            <person name="Ueda M."/>
            <person name="Okahashi N."/>
            <person name="Amafuji K."/>
            <person name="Kiridooshi Y."/>
            <person name="Sugita K."/>
            <person name="Strazar M."/>
            <person name="Skelly A."/>
            <person name="Suda W."/>
            <person name="Hattori M."/>
            <person name="Nakamoto N."/>
            <person name="Caballero S."/>
            <person name="Norman J."/>
            <person name="Olle B."/>
            <person name="Tanoue T."/>
            <person name="Arita M."/>
            <person name="Bucci V."/>
            <person name="Atarashi K."/>
            <person name="Xavier R."/>
            <person name="Honda K."/>
        </authorList>
    </citation>
    <scope>NUCLEOTIDE SEQUENCE [LARGE SCALE GENOMIC DNA]</scope>
    <source>
        <strain evidence="4">f13</strain>
    </source>
</reference>
<accession>A0ABQ0ATJ6</accession>
<dbReference type="Proteomes" id="UP001600894">
    <property type="component" value="Unassembled WGS sequence"/>
</dbReference>
<dbReference type="PANTHER" id="PTHR40033">
    <property type="entry name" value="NA(+)-MALATE SYMPORTER"/>
    <property type="match status" value="1"/>
</dbReference>
<gene>
    <name evidence="3" type="ORF">F130042H8_04050</name>
</gene>
<feature type="transmembrane region" description="Helical" evidence="2">
    <location>
        <begin position="37"/>
        <end position="55"/>
    </location>
</feature>
<name>A0ABQ0ATJ6_9FIRM</name>
<evidence type="ECO:0000313" key="4">
    <source>
        <dbReference type="Proteomes" id="UP001600894"/>
    </source>
</evidence>
<feature type="transmembrane region" description="Helical" evidence="2">
    <location>
        <begin position="352"/>
        <end position="377"/>
    </location>
</feature>
<keyword evidence="1" id="KW-0769">Symport</keyword>
<keyword evidence="1 2" id="KW-0472">Membrane</keyword>
<feature type="transmembrane region" description="Helical" evidence="2">
    <location>
        <begin position="194"/>
        <end position="216"/>
    </location>
</feature>
<dbReference type="PANTHER" id="PTHR40033:SF1">
    <property type="entry name" value="CITRATE-SODIUM SYMPORTER"/>
    <property type="match status" value="1"/>
</dbReference>
<comment type="caution">
    <text evidence="3">The sequence shown here is derived from an EMBL/GenBank/DDBJ whole genome shotgun (WGS) entry which is preliminary data.</text>
</comment>
<evidence type="ECO:0000256" key="2">
    <source>
        <dbReference type="SAM" id="Phobius"/>
    </source>
</evidence>
<keyword evidence="1" id="KW-0813">Transport</keyword>
<feature type="transmembrane region" description="Helical" evidence="2">
    <location>
        <begin position="100"/>
        <end position="118"/>
    </location>
</feature>
<keyword evidence="2" id="KW-1133">Transmembrane helix</keyword>
<dbReference type="PIRSF" id="PIRSF005348">
    <property type="entry name" value="YxkH"/>
    <property type="match status" value="1"/>
</dbReference>
<feature type="transmembrane region" description="Helical" evidence="2">
    <location>
        <begin position="254"/>
        <end position="273"/>
    </location>
</feature>
<dbReference type="RefSeq" id="WP_390469059.1">
    <property type="nucleotide sequence ID" value="NZ_BAABXL010000001.1"/>
</dbReference>
<feature type="transmembrane region" description="Helical" evidence="2">
    <location>
        <begin position="413"/>
        <end position="433"/>
    </location>
</feature>
<feature type="transmembrane region" description="Helical" evidence="2">
    <location>
        <begin position="285"/>
        <end position="306"/>
    </location>
</feature>
<comment type="similarity">
    <text evidence="1">Belongs to the 2-hydroxycarboxylate transporter (2-HCT) (TC 2.A.24) family.</text>
</comment>
<evidence type="ECO:0000256" key="1">
    <source>
        <dbReference type="PIRNR" id="PIRNR005348"/>
    </source>
</evidence>
<feature type="transmembrane region" description="Helical" evidence="2">
    <location>
        <begin position="130"/>
        <end position="152"/>
    </location>
</feature>
<dbReference type="Pfam" id="PF03390">
    <property type="entry name" value="2HCT"/>
    <property type="match status" value="1"/>
</dbReference>
<dbReference type="InterPro" id="IPR004679">
    <property type="entry name" value="2-OHcarboxylate_transport"/>
</dbReference>
<keyword evidence="2" id="KW-0812">Transmembrane</keyword>
<protein>
    <submittedName>
        <fullName evidence="3">2-hydroxycarboxylate transporter family protein</fullName>
    </submittedName>
</protein>
<feature type="transmembrane region" description="Helical" evidence="2">
    <location>
        <begin position="12"/>
        <end position="31"/>
    </location>
</feature>
<proteinExistence type="inferred from homology"/>
<evidence type="ECO:0000313" key="3">
    <source>
        <dbReference type="EMBL" id="GAA6267345.1"/>
    </source>
</evidence>
<feature type="transmembrane region" description="Helical" evidence="2">
    <location>
        <begin position="64"/>
        <end position="85"/>
    </location>
</feature>